<name>A0ABY7GF22_9GAMM</name>
<dbReference type="Proteomes" id="UP001162780">
    <property type="component" value="Chromosome"/>
</dbReference>
<organism evidence="1 2">
    <name type="scientific">Methylomonas rapida</name>
    <dbReference type="NCBI Taxonomy" id="2963939"/>
    <lineage>
        <taxon>Bacteria</taxon>
        <taxon>Pseudomonadati</taxon>
        <taxon>Pseudomonadota</taxon>
        <taxon>Gammaproteobacteria</taxon>
        <taxon>Methylococcales</taxon>
        <taxon>Methylococcaceae</taxon>
        <taxon>Methylomonas</taxon>
    </lineage>
</organism>
<reference evidence="1" key="1">
    <citation type="submission" date="2022-11" db="EMBL/GenBank/DDBJ databases">
        <title>Methylomonas rapida sp. nov., Carotenoid-Producing Obligate Methanotrophs with High Growth Characteristics and Biotechnological Potential.</title>
        <authorList>
            <person name="Tikhonova E.N."/>
            <person name="Suleimanov R.Z."/>
            <person name="Miroshnikov K."/>
            <person name="Oshkin I.Y."/>
            <person name="Belova S.E."/>
            <person name="Danilova O.V."/>
            <person name="Ashikhmin A."/>
            <person name="Konopkin A."/>
            <person name="But S.Y."/>
            <person name="Khmelenina V.N."/>
            <person name="Kuznetsov N."/>
            <person name="Pimenov N.V."/>
            <person name="Dedysh S.N."/>
        </authorList>
    </citation>
    <scope>NUCLEOTIDE SEQUENCE</scope>
    <source>
        <strain evidence="1">MP1</strain>
    </source>
</reference>
<protein>
    <recommendedName>
        <fullName evidence="3">Helix-turn-helix domain-containing protein</fullName>
    </recommendedName>
</protein>
<sequence>MEHFITWNGQQLVWGAELARRLNLSRQRITKMRQGGKIRYAVELLQLYDFQQAVIDYDRNSDPGHVLRHKADKLDAIDRHSQKFSQTAYKVPT</sequence>
<evidence type="ECO:0000313" key="2">
    <source>
        <dbReference type="Proteomes" id="UP001162780"/>
    </source>
</evidence>
<dbReference type="RefSeq" id="WP_255188872.1">
    <property type="nucleotide sequence ID" value="NZ_CP113517.1"/>
</dbReference>
<proteinExistence type="predicted"/>
<evidence type="ECO:0000313" key="1">
    <source>
        <dbReference type="EMBL" id="WAR43887.1"/>
    </source>
</evidence>
<accession>A0ABY7GF22</accession>
<dbReference type="EMBL" id="CP113517">
    <property type="protein sequence ID" value="WAR43887.1"/>
    <property type="molecule type" value="Genomic_DNA"/>
</dbReference>
<gene>
    <name evidence="1" type="ORF">NM686_016130</name>
</gene>
<evidence type="ECO:0008006" key="3">
    <source>
        <dbReference type="Google" id="ProtNLM"/>
    </source>
</evidence>
<keyword evidence="2" id="KW-1185">Reference proteome</keyword>